<dbReference type="SUPFAM" id="SSF52172">
    <property type="entry name" value="CheY-like"/>
    <property type="match status" value="1"/>
</dbReference>
<accession>L7C789</accession>
<name>L7C789_RHOBT</name>
<feature type="modified residue" description="4-aspartylphosphate" evidence="3">
    <location>
        <position position="96"/>
    </location>
</feature>
<dbReference type="PROSITE" id="PS50110">
    <property type="entry name" value="RESPONSE_REGULATORY"/>
    <property type="match status" value="1"/>
</dbReference>
<protein>
    <submittedName>
        <fullName evidence="5">Protein containing Signal transduction response regulator, receiver region domain protein</fullName>
    </submittedName>
</protein>
<dbReference type="PROSITE" id="PS51257">
    <property type="entry name" value="PROKAR_LIPOPROTEIN"/>
    <property type="match status" value="1"/>
</dbReference>
<dbReference type="EMBL" id="AMWG01000184">
    <property type="protein sequence ID" value="ELP29685.1"/>
    <property type="molecule type" value="Genomic_DNA"/>
</dbReference>
<gene>
    <name evidence="5" type="ORF">RBSWK_06386</name>
</gene>
<dbReference type="PATRIC" id="fig|993516.3.peg.6851"/>
<dbReference type="InterPro" id="IPR050595">
    <property type="entry name" value="Bact_response_regulator"/>
</dbReference>
<sequence length="168" mass="18697">MGVKLEEAHETACFRSALHFGMWVACQQSPKGNPMELINSHTGQQATVLVVDDSAMVRFLIQRTLVSIGIATFSASDGIAAVELLNARRFDAVVTDLEMPRLRGEDLIDRIRRHDCAEIRDLPIIVVSSLDDQVTKNRLRFLGANVVLPKPLDIEKLIENARNYIVAC</sequence>
<dbReference type="Pfam" id="PF00072">
    <property type="entry name" value="Response_reg"/>
    <property type="match status" value="1"/>
</dbReference>
<proteinExistence type="predicted"/>
<keyword evidence="2" id="KW-0902">Two-component regulatory system</keyword>
<dbReference type="InterPro" id="IPR011006">
    <property type="entry name" value="CheY-like_superfamily"/>
</dbReference>
<comment type="caution">
    <text evidence="5">The sequence shown here is derived from an EMBL/GenBank/DDBJ whole genome shotgun (WGS) entry which is preliminary data.</text>
</comment>
<dbReference type="PANTHER" id="PTHR44591">
    <property type="entry name" value="STRESS RESPONSE REGULATOR PROTEIN 1"/>
    <property type="match status" value="1"/>
</dbReference>
<evidence type="ECO:0000313" key="6">
    <source>
        <dbReference type="Proteomes" id="UP000010959"/>
    </source>
</evidence>
<evidence type="ECO:0000256" key="1">
    <source>
        <dbReference type="ARBA" id="ARBA00022553"/>
    </source>
</evidence>
<dbReference type="AlphaFoldDB" id="L7C789"/>
<reference evidence="5 6" key="1">
    <citation type="journal article" date="2013" name="Mar. Genomics">
        <title>Expression of sulfatases in Rhodopirellula baltica and the diversity of sulfatases in the genus Rhodopirellula.</title>
        <authorList>
            <person name="Wegner C.E."/>
            <person name="Richter-Heitmann T."/>
            <person name="Klindworth A."/>
            <person name="Klockow C."/>
            <person name="Richter M."/>
            <person name="Achstetter T."/>
            <person name="Glockner F.O."/>
            <person name="Harder J."/>
        </authorList>
    </citation>
    <scope>NUCLEOTIDE SEQUENCE [LARGE SCALE GENOMIC DNA]</scope>
    <source>
        <strain evidence="5 6">SWK14</strain>
    </source>
</reference>
<evidence type="ECO:0000256" key="2">
    <source>
        <dbReference type="ARBA" id="ARBA00023012"/>
    </source>
</evidence>
<keyword evidence="1 3" id="KW-0597">Phosphoprotein</keyword>
<dbReference type="SMART" id="SM00448">
    <property type="entry name" value="REC"/>
    <property type="match status" value="1"/>
</dbReference>
<dbReference type="Proteomes" id="UP000010959">
    <property type="component" value="Unassembled WGS sequence"/>
</dbReference>
<dbReference type="Gene3D" id="3.40.50.2300">
    <property type="match status" value="1"/>
</dbReference>
<evidence type="ECO:0000259" key="4">
    <source>
        <dbReference type="PROSITE" id="PS50110"/>
    </source>
</evidence>
<evidence type="ECO:0000256" key="3">
    <source>
        <dbReference type="PROSITE-ProRule" id="PRU00169"/>
    </source>
</evidence>
<feature type="domain" description="Response regulatory" evidence="4">
    <location>
        <begin position="47"/>
        <end position="165"/>
    </location>
</feature>
<evidence type="ECO:0000313" key="5">
    <source>
        <dbReference type="EMBL" id="ELP29685.1"/>
    </source>
</evidence>
<dbReference type="GO" id="GO:0000160">
    <property type="term" value="P:phosphorelay signal transduction system"/>
    <property type="evidence" value="ECO:0007669"/>
    <property type="project" value="UniProtKB-KW"/>
</dbReference>
<dbReference type="PANTHER" id="PTHR44591:SF14">
    <property type="entry name" value="PROTEIN PILG"/>
    <property type="match status" value="1"/>
</dbReference>
<organism evidence="5 6">
    <name type="scientific">Rhodopirellula baltica SWK14</name>
    <dbReference type="NCBI Taxonomy" id="993516"/>
    <lineage>
        <taxon>Bacteria</taxon>
        <taxon>Pseudomonadati</taxon>
        <taxon>Planctomycetota</taxon>
        <taxon>Planctomycetia</taxon>
        <taxon>Pirellulales</taxon>
        <taxon>Pirellulaceae</taxon>
        <taxon>Rhodopirellula</taxon>
    </lineage>
</organism>
<dbReference type="InterPro" id="IPR001789">
    <property type="entry name" value="Sig_transdc_resp-reg_receiver"/>
</dbReference>